<evidence type="ECO:0000256" key="2">
    <source>
        <dbReference type="ARBA" id="ARBA00022801"/>
    </source>
</evidence>
<evidence type="ECO:0000313" key="8">
    <source>
        <dbReference type="EMBL" id="GFE53424.1"/>
    </source>
</evidence>
<comment type="caution">
    <text evidence="8">The sequence shown here is derived from an EMBL/GenBank/DDBJ whole genome shotgun (WGS) entry which is preliminary data.</text>
</comment>
<dbReference type="PANTHER" id="PTHR47959:SF1">
    <property type="entry name" value="ATP-DEPENDENT RNA HELICASE DBPA"/>
    <property type="match status" value="1"/>
</dbReference>
<keyword evidence="2" id="KW-0378">Hydrolase</keyword>
<sequence length="999" mass="112315">MMGAKYSVPVEETGDFTTLRINEKLKEKLEGRGIVTPSRHQYTAIKAMIQRSDLILQSKSGTGKTMSFCVALLQLMLLHMAHLGITPCKRKDGEDEEVVKLSTQLKSAKLGNGMDSQEQMWEKAADDVESYDDDVEDSDDMDVSLMKTNSGIVGGEGNTNVRTFGDAIILAPTRELAAQICRTLYELAESFNGVRVALVVGGANIIADINDLINTAPQIIVATPGRLLTTLKKTRMLHRSMANDKQRLFWNTQLMILDEADMLLDEHFFDQTKNICVRVVNPFVQMIATSATFIKVQFRLYEEMIAEQDKDFSKRLLPYLGSNTEQTYRVLQMTFGNHVANSINTIVEENQDKIAMMKKMKADEELIIFAPSDGEYAGGQVDSQLDSNHTPNRVLCDYNDIEYGQLHVNFQPVIDYLNNFSRTVMKIIVSASHVNRLELPTNHVICFAENDCLQDIKGVTEAVEEGNSELLEQSNTAVLKTIVFCYAEVPEAPNIVKQISLKLKIVIELLKRMPYRKCIIFSNQSHTRMLTANALERLGLACSMCSSRQSTESRRNTVQRVHNTRSNILIAADLISRGIHIDNVDLIINMDLPNSKETFLHRAGRTGRYGKSGICVCLCTKPEMETLGYLEYSLNFKCSHIEDVIEIDHTDESNSESHELFRTLDQMSHPEQNVEDAENGDNIETNTGAASETDEQAEETNVVDNEAEIVSENSNGVREETFNQSLREPIVASIHSSLFPGLMEYIIPAYSIMGEKEVYLEGVEPLGISGPGYGSVDQPTSENTFRLKFVEFQMAKVVLHISYDLYNAMSCCDRGEDFMESFYHIVAVQHGGVGISILDPINHIFKPIKGMLVISVVGRKDALELLSGLMTMVNLDFLVHQDNLRVARVVPMLDIYKNLADFPSEEEYTKARALVVDLFQARFVRECEERRLMYVNVVIRQLIQRIGSTVPAAFILAYQMVSQELYATGTDVLGIDAVENQRARSITLKNPYEMFDYIS</sequence>
<evidence type="ECO:0000259" key="6">
    <source>
        <dbReference type="PROSITE" id="PS51192"/>
    </source>
</evidence>
<dbReference type="CDD" id="cd18787">
    <property type="entry name" value="SF2_C_DEAD"/>
    <property type="match status" value="1"/>
</dbReference>
<dbReference type="InterPro" id="IPR027417">
    <property type="entry name" value="P-loop_NTPase"/>
</dbReference>
<evidence type="ECO:0000256" key="1">
    <source>
        <dbReference type="ARBA" id="ARBA00022741"/>
    </source>
</evidence>
<dbReference type="Pfam" id="PF00271">
    <property type="entry name" value="Helicase_C"/>
    <property type="match status" value="1"/>
</dbReference>
<keyword evidence="3 8" id="KW-0347">Helicase</keyword>
<dbReference type="InterPro" id="IPR014001">
    <property type="entry name" value="Helicase_ATP-bd"/>
</dbReference>
<dbReference type="InterPro" id="IPR001650">
    <property type="entry name" value="Helicase_C-like"/>
</dbReference>
<dbReference type="InterPro" id="IPR050079">
    <property type="entry name" value="DEAD_box_RNA_helicase"/>
</dbReference>
<organism evidence="8 9">
    <name type="scientific">Babesia ovis</name>
    <dbReference type="NCBI Taxonomy" id="5869"/>
    <lineage>
        <taxon>Eukaryota</taxon>
        <taxon>Sar</taxon>
        <taxon>Alveolata</taxon>
        <taxon>Apicomplexa</taxon>
        <taxon>Aconoidasida</taxon>
        <taxon>Piroplasmida</taxon>
        <taxon>Babesiidae</taxon>
        <taxon>Babesia</taxon>
    </lineage>
</organism>
<keyword evidence="4" id="KW-0067">ATP-binding</keyword>
<dbReference type="GO" id="GO:0005829">
    <property type="term" value="C:cytosol"/>
    <property type="evidence" value="ECO:0007669"/>
    <property type="project" value="TreeGrafter"/>
</dbReference>
<keyword evidence="9" id="KW-1185">Reference proteome</keyword>
<dbReference type="SMART" id="SM00487">
    <property type="entry name" value="DEXDc"/>
    <property type="match status" value="1"/>
</dbReference>
<evidence type="ECO:0000256" key="3">
    <source>
        <dbReference type="ARBA" id="ARBA00022806"/>
    </source>
</evidence>
<name>A0A9W5TD05_BABOV</name>
<dbReference type="OrthoDB" id="337625at2759"/>
<dbReference type="Gene3D" id="3.40.50.300">
    <property type="entry name" value="P-loop containing nucleotide triphosphate hydrolases"/>
    <property type="match status" value="2"/>
</dbReference>
<evidence type="ECO:0000313" key="9">
    <source>
        <dbReference type="Proteomes" id="UP001057455"/>
    </source>
</evidence>
<evidence type="ECO:0000259" key="7">
    <source>
        <dbReference type="PROSITE" id="PS51194"/>
    </source>
</evidence>
<dbReference type="PROSITE" id="PS51194">
    <property type="entry name" value="HELICASE_CTER"/>
    <property type="match status" value="1"/>
</dbReference>
<dbReference type="GO" id="GO:0005524">
    <property type="term" value="F:ATP binding"/>
    <property type="evidence" value="ECO:0007669"/>
    <property type="project" value="UniProtKB-KW"/>
</dbReference>
<reference evidence="8" key="1">
    <citation type="submission" date="2019-12" db="EMBL/GenBank/DDBJ databases">
        <title>Genome sequence of Babesia ovis.</title>
        <authorList>
            <person name="Yamagishi J."/>
            <person name="Sevinc F."/>
            <person name="Xuan X."/>
        </authorList>
    </citation>
    <scope>NUCLEOTIDE SEQUENCE</scope>
    <source>
        <strain evidence="8">Selcuk</strain>
    </source>
</reference>
<proteinExistence type="predicted"/>
<keyword evidence="1" id="KW-0547">Nucleotide-binding</keyword>
<dbReference type="SMART" id="SM00490">
    <property type="entry name" value="HELICc"/>
    <property type="match status" value="1"/>
</dbReference>
<evidence type="ECO:0000256" key="4">
    <source>
        <dbReference type="ARBA" id="ARBA00022840"/>
    </source>
</evidence>
<dbReference type="SUPFAM" id="SSF52540">
    <property type="entry name" value="P-loop containing nucleoside triphosphate hydrolases"/>
    <property type="match status" value="2"/>
</dbReference>
<dbReference type="PANTHER" id="PTHR47959">
    <property type="entry name" value="ATP-DEPENDENT RNA HELICASE RHLE-RELATED"/>
    <property type="match status" value="1"/>
</dbReference>
<dbReference type="GO" id="GO:0003724">
    <property type="term" value="F:RNA helicase activity"/>
    <property type="evidence" value="ECO:0007669"/>
    <property type="project" value="TreeGrafter"/>
</dbReference>
<gene>
    <name evidence="8" type="ORF">BaOVIS_008280</name>
</gene>
<accession>A0A9W5TD05</accession>
<feature type="domain" description="Helicase C-terminal" evidence="7">
    <location>
        <begin position="502"/>
        <end position="653"/>
    </location>
</feature>
<feature type="region of interest" description="Disordered" evidence="5">
    <location>
        <begin position="669"/>
        <end position="716"/>
    </location>
</feature>
<dbReference type="GO" id="GO:0003676">
    <property type="term" value="F:nucleic acid binding"/>
    <property type="evidence" value="ECO:0007669"/>
    <property type="project" value="InterPro"/>
</dbReference>
<feature type="domain" description="Helicase ATP-binding" evidence="6">
    <location>
        <begin position="45"/>
        <end position="311"/>
    </location>
</feature>
<protein>
    <submittedName>
        <fullName evidence="8">DEAD DEAH box helicase domain containing protein, putative</fullName>
    </submittedName>
</protein>
<dbReference type="Proteomes" id="UP001057455">
    <property type="component" value="Unassembled WGS sequence"/>
</dbReference>
<dbReference type="EMBL" id="BLIY01000006">
    <property type="protein sequence ID" value="GFE53424.1"/>
    <property type="molecule type" value="Genomic_DNA"/>
</dbReference>
<dbReference type="PROSITE" id="PS51192">
    <property type="entry name" value="HELICASE_ATP_BIND_1"/>
    <property type="match status" value="1"/>
</dbReference>
<dbReference type="Pfam" id="PF00270">
    <property type="entry name" value="DEAD"/>
    <property type="match status" value="1"/>
</dbReference>
<dbReference type="AlphaFoldDB" id="A0A9W5TD05"/>
<evidence type="ECO:0000256" key="5">
    <source>
        <dbReference type="SAM" id="MobiDB-lite"/>
    </source>
</evidence>
<dbReference type="GO" id="GO:0016787">
    <property type="term" value="F:hydrolase activity"/>
    <property type="evidence" value="ECO:0007669"/>
    <property type="project" value="UniProtKB-KW"/>
</dbReference>
<dbReference type="InterPro" id="IPR011545">
    <property type="entry name" value="DEAD/DEAH_box_helicase_dom"/>
</dbReference>